<accession>A0A8S0W2Z3</accession>
<feature type="transmembrane region" description="Helical" evidence="2">
    <location>
        <begin position="21"/>
        <end position="48"/>
    </location>
</feature>
<dbReference type="AlphaFoldDB" id="A0A8S0W2Z3"/>
<protein>
    <recommendedName>
        <fullName evidence="3">WSC domain-containing protein</fullName>
    </recommendedName>
</protein>
<keyword evidence="2" id="KW-1133">Transmembrane helix</keyword>
<sequence length="268" mass="29419">MKCSALDKYLDVCDAKPLKAIISTFMMACSGITASGLAFFALGVAFTLASPSLVASTLEERQIDGRPPEWEYRGCYRDSPSFRTLQGAYMSSDNMTRDMCKAFCDIEGYALGGTEFGRECFCDHTYRFEFSESEPCTMPCAGNPQETCGDINRLDIYRNINAFIPNVKNVVDGWSYKGCYLDPVNPRALSFTAHPEIGGGMSIEKCIATCKAHGYAIAGVEFRSECYCGNELADDVTHQVGEERCWLRCTGDPREYCGGAGALGVYSL</sequence>
<dbReference type="Pfam" id="PF01822">
    <property type="entry name" value="WSC"/>
    <property type="match status" value="2"/>
</dbReference>
<feature type="domain" description="WSC" evidence="3">
    <location>
        <begin position="69"/>
        <end position="160"/>
    </location>
</feature>
<organism evidence="4 5">
    <name type="scientific">Cyclocybe aegerita</name>
    <name type="common">Black poplar mushroom</name>
    <name type="synonym">Agrocybe aegerita</name>
    <dbReference type="NCBI Taxonomy" id="1973307"/>
    <lineage>
        <taxon>Eukaryota</taxon>
        <taxon>Fungi</taxon>
        <taxon>Dikarya</taxon>
        <taxon>Basidiomycota</taxon>
        <taxon>Agaricomycotina</taxon>
        <taxon>Agaricomycetes</taxon>
        <taxon>Agaricomycetidae</taxon>
        <taxon>Agaricales</taxon>
        <taxon>Agaricineae</taxon>
        <taxon>Bolbitiaceae</taxon>
        <taxon>Cyclocybe</taxon>
    </lineage>
</organism>
<reference evidence="4 5" key="1">
    <citation type="submission" date="2020-01" db="EMBL/GenBank/DDBJ databases">
        <authorList>
            <person name="Gupta K D."/>
        </authorList>
    </citation>
    <scope>NUCLEOTIDE SEQUENCE [LARGE SCALE GENOMIC DNA]</scope>
</reference>
<dbReference type="Proteomes" id="UP000467700">
    <property type="component" value="Unassembled WGS sequence"/>
</dbReference>
<dbReference type="PANTHER" id="PTHR45964:SF5">
    <property type="entry name" value="WSCD FAMILY MEMBER CG9164"/>
    <property type="match status" value="1"/>
</dbReference>
<gene>
    <name evidence="4" type="ORF">AAE3_LOCUS2682</name>
</gene>
<proteinExistence type="predicted"/>
<dbReference type="SMART" id="SM00321">
    <property type="entry name" value="WSC"/>
    <property type="match status" value="2"/>
</dbReference>
<dbReference type="InterPro" id="IPR002889">
    <property type="entry name" value="WSC_carb-bd"/>
</dbReference>
<name>A0A8S0W2Z3_CYCAE</name>
<evidence type="ECO:0000313" key="4">
    <source>
        <dbReference type="EMBL" id="CAA7260364.1"/>
    </source>
</evidence>
<evidence type="ECO:0000256" key="2">
    <source>
        <dbReference type="SAM" id="Phobius"/>
    </source>
</evidence>
<evidence type="ECO:0000313" key="5">
    <source>
        <dbReference type="Proteomes" id="UP000467700"/>
    </source>
</evidence>
<dbReference type="OrthoDB" id="5985073at2759"/>
<dbReference type="EMBL" id="CACVBS010000029">
    <property type="protein sequence ID" value="CAA7260364.1"/>
    <property type="molecule type" value="Genomic_DNA"/>
</dbReference>
<dbReference type="PROSITE" id="PS51212">
    <property type="entry name" value="WSC"/>
    <property type="match status" value="2"/>
</dbReference>
<comment type="caution">
    <text evidence="4">The sequence shown here is derived from an EMBL/GenBank/DDBJ whole genome shotgun (WGS) entry which is preliminary data.</text>
</comment>
<feature type="domain" description="WSC" evidence="3">
    <location>
        <begin position="173"/>
        <end position="268"/>
    </location>
</feature>
<evidence type="ECO:0000256" key="1">
    <source>
        <dbReference type="ARBA" id="ARBA00022737"/>
    </source>
</evidence>
<dbReference type="InterPro" id="IPR051589">
    <property type="entry name" value="Sialate-O-sulfotransferase"/>
</dbReference>
<keyword evidence="5" id="KW-1185">Reference proteome</keyword>
<dbReference type="PANTHER" id="PTHR45964">
    <property type="entry name" value="WSCD FAMILY MEMBER CG9164"/>
    <property type="match status" value="1"/>
</dbReference>
<evidence type="ECO:0000259" key="3">
    <source>
        <dbReference type="PROSITE" id="PS51212"/>
    </source>
</evidence>
<keyword evidence="1" id="KW-0677">Repeat</keyword>
<keyword evidence="2" id="KW-0812">Transmembrane</keyword>
<keyword evidence="2" id="KW-0472">Membrane</keyword>